<proteinExistence type="predicted"/>
<protein>
    <submittedName>
        <fullName evidence="1">Uncharacterized protein</fullName>
    </submittedName>
</protein>
<evidence type="ECO:0000313" key="2">
    <source>
        <dbReference type="Proteomes" id="UP000305778"/>
    </source>
</evidence>
<reference evidence="1 2" key="1">
    <citation type="submission" date="2019-04" db="EMBL/GenBank/DDBJ databases">
        <title>Streptomyces oryziradicis sp. nov., a novel actinomycete isolated from rhizosphere soil of rice (Oryza sativa L.).</title>
        <authorList>
            <person name="Li C."/>
        </authorList>
    </citation>
    <scope>NUCLEOTIDE SEQUENCE [LARGE SCALE GENOMIC DNA]</scope>
    <source>
        <strain evidence="1 2">NEAU-C40</strain>
    </source>
</reference>
<dbReference type="Proteomes" id="UP000305778">
    <property type="component" value="Unassembled WGS sequence"/>
</dbReference>
<name>A0A4U0RG10_9ACTN</name>
<evidence type="ECO:0000313" key="1">
    <source>
        <dbReference type="EMBL" id="TJZ94461.1"/>
    </source>
</evidence>
<comment type="caution">
    <text evidence="1">The sequence shown here is derived from an EMBL/GenBank/DDBJ whole genome shotgun (WGS) entry which is preliminary data.</text>
</comment>
<accession>A0A4U0RG10</accession>
<organism evidence="1 2">
    <name type="scientific">Actinacidiphila oryziradicis</name>
    <dbReference type="NCBI Taxonomy" id="2571141"/>
    <lineage>
        <taxon>Bacteria</taxon>
        <taxon>Bacillati</taxon>
        <taxon>Actinomycetota</taxon>
        <taxon>Actinomycetes</taxon>
        <taxon>Kitasatosporales</taxon>
        <taxon>Streptomycetaceae</taxon>
        <taxon>Actinacidiphila</taxon>
    </lineage>
</organism>
<dbReference type="EMBL" id="SUMC01000221">
    <property type="protein sequence ID" value="TJZ94461.1"/>
    <property type="molecule type" value="Genomic_DNA"/>
</dbReference>
<gene>
    <name evidence="1" type="ORF">FCI23_53650</name>
</gene>
<dbReference type="RefSeq" id="WP_136731446.1">
    <property type="nucleotide sequence ID" value="NZ_SUMC01000221.1"/>
</dbReference>
<dbReference type="OrthoDB" id="1795295at2"/>
<keyword evidence="2" id="KW-1185">Reference proteome</keyword>
<dbReference type="AlphaFoldDB" id="A0A4U0RG10"/>
<sequence length="306" mass="33443">MHQPGTDSGVSQVNSPDSPIDDYLNFVTGLYGTAVAWNQGDPNVRVLEYMRYPRYTSTYRGWTHIIPDPDPAWIAYAEANGPTRVVSYVGPVAGLSIDVDHFAAVANGVTVHGQGTGITTNVGDFSGWGGDLTTFYAEWGRDSDTTASGYTYCMDRLAKIDTVSTFEMSDLIADVDGYLVGMNIHGRSETIVDAVQNLLQGGGALSRFKRFYDARYNGDNTNAFDTTKDMLTDGTDPDVSELRIAAIQKTAGSLTLMPVMLPDDVLNPARPWWLIGAASRRHVRRPQFLSVLTAIRVRLQPTTFGV</sequence>